<evidence type="ECO:0000313" key="2">
    <source>
        <dbReference type="Proteomes" id="UP000528286"/>
    </source>
</evidence>
<comment type="caution">
    <text evidence="1">The sequence shown here is derived from an EMBL/GenBank/DDBJ whole genome shotgun (WGS) entry which is preliminary data.</text>
</comment>
<accession>A0A7W6J7Q2</accession>
<evidence type="ECO:0000313" key="1">
    <source>
        <dbReference type="EMBL" id="MBB4066346.1"/>
    </source>
</evidence>
<dbReference type="AlphaFoldDB" id="A0A7W6J7Q2"/>
<dbReference type="Gene3D" id="1.20.120.1490">
    <property type="match status" value="1"/>
</dbReference>
<dbReference type="EMBL" id="JACIEZ010000008">
    <property type="protein sequence ID" value="MBB4066346.1"/>
    <property type="molecule type" value="Genomic_DNA"/>
</dbReference>
<dbReference type="Pfam" id="PF07813">
    <property type="entry name" value="LTXXQ"/>
    <property type="match status" value="1"/>
</dbReference>
<dbReference type="RefSeq" id="WP_183367628.1">
    <property type="nucleotide sequence ID" value="NZ_JACIEZ010000008.1"/>
</dbReference>
<reference evidence="1 2" key="1">
    <citation type="submission" date="2020-08" db="EMBL/GenBank/DDBJ databases">
        <title>Genomic Encyclopedia of Type Strains, Phase IV (KMG-IV): sequencing the most valuable type-strain genomes for metagenomic binning, comparative biology and taxonomic classification.</title>
        <authorList>
            <person name="Goeker M."/>
        </authorList>
    </citation>
    <scope>NUCLEOTIDE SEQUENCE [LARGE SCALE GENOMIC DNA]</scope>
    <source>
        <strain evidence="1 2">DSM 29853</strain>
    </source>
</reference>
<organism evidence="1 2">
    <name type="scientific">Gellertiella hungarica</name>
    <dbReference type="NCBI Taxonomy" id="1572859"/>
    <lineage>
        <taxon>Bacteria</taxon>
        <taxon>Pseudomonadati</taxon>
        <taxon>Pseudomonadota</taxon>
        <taxon>Alphaproteobacteria</taxon>
        <taxon>Hyphomicrobiales</taxon>
        <taxon>Rhizobiaceae</taxon>
        <taxon>Gellertiella</taxon>
    </lineage>
</organism>
<dbReference type="InterPro" id="IPR012899">
    <property type="entry name" value="LTXXQ"/>
</dbReference>
<sequence>MAKERSRFRVTLLASAVVVGGLGLIGAIGAVQAHGPFNPMRGFGPGFSGHFASSVLEEALVSVDATDLQREQIRSILDEAGAEIRLRMSEAGTRKQQFASLLAAETIEAAAFESLRQEMLETGDTVSARALEAFLDVAEVLTAEQRAELIRRRSGFGHGFGGN</sequence>
<proteinExistence type="predicted"/>
<dbReference type="Proteomes" id="UP000528286">
    <property type="component" value="Unassembled WGS sequence"/>
</dbReference>
<protein>
    <submittedName>
        <fullName evidence="1">Spy/CpxP family protein refolding chaperone</fullName>
    </submittedName>
</protein>
<name>A0A7W6J7Q2_9HYPH</name>
<gene>
    <name evidence="1" type="ORF">GGR23_003561</name>
</gene>
<keyword evidence="2" id="KW-1185">Reference proteome</keyword>